<keyword evidence="2" id="KW-1185">Reference proteome</keyword>
<gene>
    <name evidence="1" type="ORF">F0U60_40880</name>
</gene>
<accession>A0ABY9X368</accession>
<dbReference type="RefSeq" id="WP_395808075.1">
    <property type="nucleotide sequence ID" value="NZ_CP043494.1"/>
</dbReference>
<evidence type="ECO:0000313" key="2">
    <source>
        <dbReference type="Proteomes" id="UP001611383"/>
    </source>
</evidence>
<organism evidence="1 2">
    <name type="scientific">Archangium minus</name>
    <dbReference type="NCBI Taxonomy" id="83450"/>
    <lineage>
        <taxon>Bacteria</taxon>
        <taxon>Pseudomonadati</taxon>
        <taxon>Myxococcota</taxon>
        <taxon>Myxococcia</taxon>
        <taxon>Myxococcales</taxon>
        <taxon>Cystobacterineae</taxon>
        <taxon>Archangiaceae</taxon>
        <taxon>Archangium</taxon>
    </lineage>
</organism>
<dbReference type="Proteomes" id="UP001611383">
    <property type="component" value="Chromosome"/>
</dbReference>
<reference evidence="1 2" key="1">
    <citation type="submission" date="2019-08" db="EMBL/GenBank/DDBJ databases">
        <title>Archangium and Cystobacter genomes.</title>
        <authorList>
            <person name="Chen I.-C.K."/>
            <person name="Wielgoss S."/>
        </authorList>
    </citation>
    <scope>NUCLEOTIDE SEQUENCE [LARGE SCALE GENOMIC DNA]</scope>
    <source>
        <strain evidence="1 2">Cbm 6</strain>
    </source>
</reference>
<protein>
    <submittedName>
        <fullName evidence="1">Uncharacterized protein</fullName>
    </submittedName>
</protein>
<name>A0ABY9X368_9BACT</name>
<sequence length="209" mass="23414">MTEFKEDINAAQPGDIIELKEEPANPKRIYLQAFRGNRDKVYMAMFDSKLEQSRNNEGPGPTEWECLVYTGHVGVSFEALKPIYGFNPSTGDDPVHVVMENLKARKAYPGKVTDDTPAFELGSSHGLETIRIEYVCSEDAYNKIKAAFDKEKSNTELRYSFPNGNGDCNCATWPANIGVPIPSADGNMRMYMKAMQDAPKRKYLGLMPE</sequence>
<proteinExistence type="predicted"/>
<dbReference type="EMBL" id="CP043494">
    <property type="protein sequence ID" value="WNG49769.1"/>
    <property type="molecule type" value="Genomic_DNA"/>
</dbReference>
<evidence type="ECO:0000313" key="1">
    <source>
        <dbReference type="EMBL" id="WNG49769.1"/>
    </source>
</evidence>